<evidence type="ECO:0000313" key="1">
    <source>
        <dbReference type="EMBL" id="KGF91301.1"/>
    </source>
</evidence>
<comment type="caution">
    <text evidence="1">The sequence shown here is derived from an EMBL/GenBank/DDBJ whole genome shotgun (WGS) entry which is preliminary data.</text>
</comment>
<evidence type="ECO:0000313" key="2">
    <source>
        <dbReference type="Proteomes" id="UP000030491"/>
    </source>
</evidence>
<accession>A0A0A1ZRY7</accession>
<dbReference type="Proteomes" id="UP000030491">
    <property type="component" value="Unassembled WGS sequence"/>
</dbReference>
<sequence length="175" mass="20529">MLHLISSLLVASTSSFITYTTNCEYEKDCRTIFTLISEVEDIKISKFETRVNYIYKGELNNFERLLPRWAQTELVTNKHKKEQWFGDNWKRVKVRAVRQKMDKTGKFGDIAQPTVFYNYANCERKVFSAIPEEGKSVARNWTLFYWDDKSVSRAGFPLISGSPKVHYKYLCPEVD</sequence>
<gene>
    <name evidence="1" type="ORF">EU93_1242</name>
</gene>
<protein>
    <submittedName>
        <fullName evidence="1">Uncharacterized protein</fullName>
    </submittedName>
</protein>
<organism evidence="1 2">
    <name type="scientific">Prochlorococcus marinus str. MIT 9116</name>
    <dbReference type="NCBI Taxonomy" id="167544"/>
    <lineage>
        <taxon>Bacteria</taxon>
        <taxon>Bacillati</taxon>
        <taxon>Cyanobacteriota</taxon>
        <taxon>Cyanophyceae</taxon>
        <taxon>Synechococcales</taxon>
        <taxon>Prochlorococcaceae</taxon>
        <taxon>Prochlorococcus</taxon>
    </lineage>
</organism>
<reference evidence="2" key="1">
    <citation type="journal article" date="2014" name="Sci. Data">
        <title>Genomes of diverse isolates of the marine cyanobacterium Prochlorococcus.</title>
        <authorList>
            <person name="Biller S."/>
            <person name="Berube P."/>
            <person name="Thompson J."/>
            <person name="Kelly L."/>
            <person name="Roggensack S."/>
            <person name="Awad L."/>
            <person name="Roache-Johnson K."/>
            <person name="Ding H."/>
            <person name="Giovannoni S.J."/>
            <person name="Moore L.R."/>
            <person name="Chisholm S.W."/>
        </authorList>
    </citation>
    <scope>NUCLEOTIDE SEQUENCE [LARGE SCALE GENOMIC DNA]</scope>
</reference>
<dbReference type="EMBL" id="JNAJ01000014">
    <property type="protein sequence ID" value="KGF91301.1"/>
    <property type="molecule type" value="Genomic_DNA"/>
</dbReference>
<dbReference type="AlphaFoldDB" id="A0A0A1ZRY7"/>
<proteinExistence type="predicted"/>
<name>A0A0A1ZRY7_PROMR</name>
<dbReference type="RefSeq" id="WP_032514066.1">
    <property type="nucleotide sequence ID" value="NZ_JNAJ01000014.1"/>
</dbReference>